<protein>
    <submittedName>
        <fullName evidence="2">Uncharacterized protein</fullName>
    </submittedName>
</protein>
<feature type="compositionally biased region" description="Basic and acidic residues" evidence="1">
    <location>
        <begin position="87"/>
        <end position="106"/>
    </location>
</feature>
<organism evidence="2 3">
    <name type="scientific">Polyplax serrata</name>
    <name type="common">Common mouse louse</name>
    <dbReference type="NCBI Taxonomy" id="468196"/>
    <lineage>
        <taxon>Eukaryota</taxon>
        <taxon>Metazoa</taxon>
        <taxon>Ecdysozoa</taxon>
        <taxon>Arthropoda</taxon>
        <taxon>Hexapoda</taxon>
        <taxon>Insecta</taxon>
        <taxon>Pterygota</taxon>
        <taxon>Neoptera</taxon>
        <taxon>Paraneoptera</taxon>
        <taxon>Psocodea</taxon>
        <taxon>Troctomorpha</taxon>
        <taxon>Phthiraptera</taxon>
        <taxon>Anoplura</taxon>
        <taxon>Polyplacidae</taxon>
        <taxon>Polyplax</taxon>
    </lineage>
</organism>
<evidence type="ECO:0000313" key="2">
    <source>
        <dbReference type="EMBL" id="KAK6643369.1"/>
    </source>
</evidence>
<feature type="region of interest" description="Disordered" evidence="1">
    <location>
        <begin position="1"/>
        <end position="41"/>
    </location>
</feature>
<accession>A0AAN8SCN9</accession>
<dbReference type="AlphaFoldDB" id="A0AAN8SCN9"/>
<gene>
    <name evidence="2" type="ORF">RUM43_004874</name>
</gene>
<sequence>MLLNIHQPPRGDLSSKQEKLWPLAPRSQDQVPYKEGTDGHHTSNKVSVYRFFLRLNPPLLTTRVRVALILLDDETVSWKHIKPTEAADTEECKVRQPPTHRCEQPHRYAALESQGVKRTSQRK</sequence>
<feature type="region of interest" description="Disordered" evidence="1">
    <location>
        <begin position="87"/>
        <end position="123"/>
    </location>
</feature>
<reference evidence="2 3" key="1">
    <citation type="submission" date="2023-10" db="EMBL/GenBank/DDBJ databases">
        <title>Genomes of two closely related lineages of the louse Polyplax serrata with different host specificities.</title>
        <authorList>
            <person name="Martinu J."/>
            <person name="Tarabai H."/>
            <person name="Stefka J."/>
            <person name="Hypsa V."/>
        </authorList>
    </citation>
    <scope>NUCLEOTIDE SEQUENCE [LARGE SCALE GENOMIC DNA]</scope>
    <source>
        <strain evidence="2">HR10_N</strain>
    </source>
</reference>
<comment type="caution">
    <text evidence="2">The sequence shown here is derived from an EMBL/GenBank/DDBJ whole genome shotgun (WGS) entry which is preliminary data.</text>
</comment>
<evidence type="ECO:0000313" key="3">
    <source>
        <dbReference type="Proteomes" id="UP001372834"/>
    </source>
</evidence>
<dbReference type="EMBL" id="JAWJWE010000002">
    <property type="protein sequence ID" value="KAK6643369.1"/>
    <property type="molecule type" value="Genomic_DNA"/>
</dbReference>
<dbReference type="Proteomes" id="UP001372834">
    <property type="component" value="Unassembled WGS sequence"/>
</dbReference>
<proteinExistence type="predicted"/>
<name>A0AAN8SCN9_POLSC</name>
<evidence type="ECO:0000256" key="1">
    <source>
        <dbReference type="SAM" id="MobiDB-lite"/>
    </source>
</evidence>